<reference evidence="3" key="1">
    <citation type="submission" date="2016-10" db="EMBL/GenBank/DDBJ databases">
        <authorList>
            <person name="Varghese N."/>
            <person name="Submissions S."/>
        </authorList>
    </citation>
    <scope>NUCLEOTIDE SEQUENCE [LARGE SCALE GENOMIC DNA]</scope>
    <source>
        <strain evidence="3">DSM 25329</strain>
    </source>
</reference>
<organism evidence="2 3">
    <name type="scientific">Dyadobacter soli</name>
    <dbReference type="NCBI Taxonomy" id="659014"/>
    <lineage>
        <taxon>Bacteria</taxon>
        <taxon>Pseudomonadati</taxon>
        <taxon>Bacteroidota</taxon>
        <taxon>Cytophagia</taxon>
        <taxon>Cytophagales</taxon>
        <taxon>Spirosomataceae</taxon>
        <taxon>Dyadobacter</taxon>
    </lineage>
</organism>
<dbReference type="OrthoDB" id="655382at2"/>
<evidence type="ECO:0000256" key="1">
    <source>
        <dbReference type="SAM" id="SignalP"/>
    </source>
</evidence>
<feature type="chain" id="PRO_5011574503" description="DKNYY family protein" evidence="1">
    <location>
        <begin position="21"/>
        <end position="242"/>
    </location>
</feature>
<dbReference type="RefSeq" id="WP_090152121.1">
    <property type="nucleotide sequence ID" value="NZ_FNAN01000009.1"/>
</dbReference>
<gene>
    <name evidence="2" type="ORF">SAMN04487996_109225</name>
</gene>
<feature type="signal peptide" evidence="1">
    <location>
        <begin position="1"/>
        <end position="20"/>
    </location>
</feature>
<evidence type="ECO:0000313" key="3">
    <source>
        <dbReference type="Proteomes" id="UP000198748"/>
    </source>
</evidence>
<dbReference type="EMBL" id="FNAN01000009">
    <property type="protein sequence ID" value="SDF21608.1"/>
    <property type="molecule type" value="Genomic_DNA"/>
</dbReference>
<dbReference type="AlphaFoldDB" id="A0A1G7J9P0"/>
<evidence type="ECO:0008006" key="4">
    <source>
        <dbReference type="Google" id="ProtNLM"/>
    </source>
</evidence>
<sequence>MRIFTTALLLCALFSGKTYAQGTLTEASSAREVAAYPVSLYKDATTISQNLYNGRQYYVYDARMEEHQFFEQRRWLNGMVLYDGQQFDSIPMLYDIFHDEVVIRHFNGDHVLLQTVKVDSFIVDNHHFARLESGKDINPQMRTGFYDIVYSGKSRTLVRRTKSRQEKIVDKKVIAYYPEKNFFYVFKDGRYHSLHTKKSALELFPDHKRELRRVLRENKIKFRKNREMAIVKMVETYDNLAR</sequence>
<evidence type="ECO:0000313" key="2">
    <source>
        <dbReference type="EMBL" id="SDF21608.1"/>
    </source>
</evidence>
<keyword evidence="1" id="KW-0732">Signal</keyword>
<protein>
    <recommendedName>
        <fullName evidence="4">DKNYY family protein</fullName>
    </recommendedName>
</protein>
<dbReference type="Proteomes" id="UP000198748">
    <property type="component" value="Unassembled WGS sequence"/>
</dbReference>
<keyword evidence="3" id="KW-1185">Reference proteome</keyword>
<dbReference type="STRING" id="659014.SAMN04487996_109225"/>
<accession>A0A1G7J9P0</accession>
<proteinExistence type="predicted"/>
<name>A0A1G7J9P0_9BACT</name>